<dbReference type="PANTHER" id="PTHR37309">
    <property type="entry name" value="SLR0284 PROTEIN"/>
    <property type="match status" value="1"/>
</dbReference>
<dbReference type="OrthoDB" id="9810847at2"/>
<dbReference type="HOGENOM" id="CLU_120441_0_0_11"/>
<dbReference type="InterPro" id="IPR007165">
    <property type="entry name" value="Phage_holin_4_2"/>
</dbReference>
<dbReference type="PANTHER" id="PTHR37309:SF1">
    <property type="entry name" value="SLR0284 PROTEIN"/>
    <property type="match status" value="1"/>
</dbReference>
<evidence type="ECO:0000313" key="2">
    <source>
        <dbReference type="Proteomes" id="UP000027986"/>
    </source>
</evidence>
<accession>A0A075JDF2</accession>
<name>A0A075JDF2_9MICO</name>
<proteinExistence type="predicted"/>
<sequence>MRTLVKVAINAAAIWVAAALLEGMTLADGFTTNSTKLVTALVVGALFGVVNALARPLAKLLGLPFLILTLGLFIFVINAAMLMLTSWLAGQLGFAFHIDRFWPTAVVGAAIVSVVSWVLGLIIDPDDERSDYRV</sequence>
<keyword evidence="2" id="KW-1185">Reference proteome</keyword>
<protein>
    <submittedName>
        <fullName evidence="1">Membrane protein</fullName>
    </submittedName>
</protein>
<dbReference type="AlphaFoldDB" id="A0A075JDF2"/>
<gene>
    <name evidence="1" type="ORF">HX89_02095</name>
</gene>
<dbReference type="Proteomes" id="UP000027986">
    <property type="component" value="Chromosome"/>
</dbReference>
<dbReference type="GeneID" id="41840031"/>
<dbReference type="eggNOG" id="COG1950">
    <property type="taxonomic scope" value="Bacteria"/>
</dbReference>
<reference evidence="1 2" key="1">
    <citation type="submission" date="2014-07" db="EMBL/GenBank/DDBJ databases">
        <title>Genome Sequencing of Dermacoccus nishinomiyaensis.</title>
        <authorList>
            <person name="Hong K.W."/>
            <person name="Chan K.G."/>
        </authorList>
    </citation>
    <scope>NUCLEOTIDE SEQUENCE [LARGE SCALE GENOMIC DNA]</scope>
    <source>
        <strain evidence="1 2">M25</strain>
    </source>
</reference>
<evidence type="ECO:0000313" key="1">
    <source>
        <dbReference type="EMBL" id="AIF39969.1"/>
    </source>
</evidence>
<organism evidence="1 2">
    <name type="scientific">Dermacoccus nishinomiyaensis</name>
    <dbReference type="NCBI Taxonomy" id="1274"/>
    <lineage>
        <taxon>Bacteria</taxon>
        <taxon>Bacillati</taxon>
        <taxon>Actinomycetota</taxon>
        <taxon>Actinomycetes</taxon>
        <taxon>Micrococcales</taxon>
        <taxon>Dermacoccaceae</taxon>
        <taxon>Dermacoccus</taxon>
    </lineage>
</organism>
<dbReference type="KEGG" id="dni:HX89_02095"/>
<dbReference type="Pfam" id="PF04020">
    <property type="entry name" value="Phage_holin_4_2"/>
    <property type="match status" value="1"/>
</dbReference>
<dbReference type="RefSeq" id="WP_038566662.1">
    <property type="nucleotide sequence ID" value="NZ_CP008889.1"/>
</dbReference>
<dbReference type="EMBL" id="CP008889">
    <property type="protein sequence ID" value="AIF39969.1"/>
    <property type="molecule type" value="Genomic_DNA"/>
</dbReference>